<evidence type="ECO:0000256" key="5">
    <source>
        <dbReference type="PROSITE-ProRule" id="PRU00560"/>
    </source>
</evidence>
<dbReference type="GO" id="GO:0003677">
    <property type="term" value="F:DNA binding"/>
    <property type="evidence" value="ECO:0007669"/>
    <property type="project" value="InterPro"/>
</dbReference>
<dbReference type="InterPro" id="IPR014016">
    <property type="entry name" value="UvrD-like_ATP-bd"/>
</dbReference>
<dbReference type="eggNOG" id="COG0210">
    <property type="taxonomic scope" value="Bacteria"/>
</dbReference>
<keyword evidence="9" id="KW-1185">Reference proteome</keyword>
<dbReference type="Pfam" id="PF00580">
    <property type="entry name" value="UvrD-helicase"/>
    <property type="match status" value="1"/>
</dbReference>
<evidence type="ECO:0000256" key="3">
    <source>
        <dbReference type="ARBA" id="ARBA00022806"/>
    </source>
</evidence>
<dbReference type="RefSeq" id="WP_011810360.1">
    <property type="nucleotide sequence ID" value="NC_008786.1"/>
</dbReference>
<dbReference type="HOGENOM" id="CLU_004585_2_1_4"/>
<keyword evidence="1 5" id="KW-0547">Nucleotide-binding</keyword>
<dbReference type="PROSITE" id="PS51198">
    <property type="entry name" value="UVRD_HELICASE_ATP_BIND"/>
    <property type="match status" value="1"/>
</dbReference>
<dbReference type="STRING" id="391735.Veis_2615"/>
<feature type="domain" description="UvrD-like helicase ATP-binding" evidence="7">
    <location>
        <begin position="16"/>
        <end position="246"/>
    </location>
</feature>
<dbReference type="GO" id="GO:0005524">
    <property type="term" value="F:ATP binding"/>
    <property type="evidence" value="ECO:0007669"/>
    <property type="project" value="UniProtKB-UniRule"/>
</dbReference>
<dbReference type="EMBL" id="CP000542">
    <property type="protein sequence ID" value="ABM58359.1"/>
    <property type="molecule type" value="Genomic_DNA"/>
</dbReference>
<feature type="compositionally biased region" description="Basic and acidic residues" evidence="6">
    <location>
        <begin position="1"/>
        <end position="12"/>
    </location>
</feature>
<name>A1WL52_VEREI</name>
<organism evidence="8 9">
    <name type="scientific">Verminephrobacter eiseniae (strain EF01-2)</name>
    <dbReference type="NCBI Taxonomy" id="391735"/>
    <lineage>
        <taxon>Bacteria</taxon>
        <taxon>Pseudomonadati</taxon>
        <taxon>Pseudomonadota</taxon>
        <taxon>Betaproteobacteria</taxon>
        <taxon>Burkholderiales</taxon>
        <taxon>Comamonadaceae</taxon>
        <taxon>Verminephrobacter</taxon>
    </lineage>
</organism>
<sequence>MTTREERNDQRRRPPIQGQSAAARRHPHHRRPGAHHRGPGSGKTFTLVERIVYLITQKGVAPESLFVVTFTDKAAHELTTRISNRLTELDIKFNLNEMYLGTFHSICLRLLEEYREFTRLKRSFTLFDQFDQQYFLYQHIKDFRELPDAQLVMGDDQSGRWAQSENLLKWLNKISEDALDAATLTAAPEVEIRALAACFAKYQELLHENNPLDFSGIQYEALQLLEKRPEVLAQVREKLTYLMVEP</sequence>
<evidence type="ECO:0000313" key="9">
    <source>
        <dbReference type="Proteomes" id="UP000000374"/>
    </source>
</evidence>
<dbReference type="Proteomes" id="UP000000374">
    <property type="component" value="Chromosome"/>
</dbReference>
<protein>
    <submittedName>
        <fullName evidence="8">UvrD/REP helicase</fullName>
    </submittedName>
</protein>
<dbReference type="PANTHER" id="PTHR11070">
    <property type="entry name" value="UVRD / RECB / PCRA DNA HELICASE FAMILY MEMBER"/>
    <property type="match status" value="1"/>
</dbReference>
<keyword evidence="2 5" id="KW-0378">Hydrolase</keyword>
<dbReference type="GO" id="GO:0016787">
    <property type="term" value="F:hydrolase activity"/>
    <property type="evidence" value="ECO:0007669"/>
    <property type="project" value="UniProtKB-UniRule"/>
</dbReference>
<dbReference type="InterPro" id="IPR000212">
    <property type="entry name" value="DNA_helicase_UvrD/REP"/>
</dbReference>
<evidence type="ECO:0000256" key="2">
    <source>
        <dbReference type="ARBA" id="ARBA00022801"/>
    </source>
</evidence>
<dbReference type="AlphaFoldDB" id="A1WL52"/>
<dbReference type="SUPFAM" id="SSF52540">
    <property type="entry name" value="P-loop containing nucleoside triphosphate hydrolases"/>
    <property type="match status" value="1"/>
</dbReference>
<evidence type="ECO:0000259" key="7">
    <source>
        <dbReference type="PROSITE" id="PS51198"/>
    </source>
</evidence>
<evidence type="ECO:0000256" key="4">
    <source>
        <dbReference type="ARBA" id="ARBA00022840"/>
    </source>
</evidence>
<dbReference type="GeneID" id="76463325"/>
<dbReference type="GO" id="GO:0003678">
    <property type="term" value="F:DNA helicase activity"/>
    <property type="evidence" value="ECO:0007669"/>
    <property type="project" value="InterPro"/>
</dbReference>
<evidence type="ECO:0000256" key="1">
    <source>
        <dbReference type="ARBA" id="ARBA00022741"/>
    </source>
</evidence>
<gene>
    <name evidence="8" type="ordered locus">Veis_2615</name>
</gene>
<dbReference type="Gene3D" id="3.40.50.300">
    <property type="entry name" value="P-loop containing nucleotide triphosphate hydrolases"/>
    <property type="match status" value="1"/>
</dbReference>
<feature type="compositionally biased region" description="Basic residues" evidence="6">
    <location>
        <begin position="23"/>
        <end position="38"/>
    </location>
</feature>
<evidence type="ECO:0000313" key="8">
    <source>
        <dbReference type="EMBL" id="ABM58359.1"/>
    </source>
</evidence>
<dbReference type="InterPro" id="IPR027417">
    <property type="entry name" value="P-loop_NTPase"/>
</dbReference>
<feature type="region of interest" description="Disordered" evidence="6">
    <location>
        <begin position="1"/>
        <end position="42"/>
    </location>
</feature>
<keyword evidence="4 5" id="KW-0067">ATP-binding</keyword>
<proteinExistence type="predicted"/>
<feature type="binding site" evidence="5">
    <location>
        <begin position="37"/>
        <end position="44"/>
    </location>
    <ligand>
        <name>ATP</name>
        <dbReference type="ChEBI" id="CHEBI:30616"/>
    </ligand>
</feature>
<reference evidence="9" key="1">
    <citation type="submission" date="2006-12" db="EMBL/GenBank/DDBJ databases">
        <title>Complete sequence of chromosome 1 of Verminephrobacter eiseniae EF01-2.</title>
        <authorList>
            <person name="Copeland A."/>
            <person name="Lucas S."/>
            <person name="Lapidus A."/>
            <person name="Barry K."/>
            <person name="Detter J.C."/>
            <person name="Glavina del Rio T."/>
            <person name="Dalin E."/>
            <person name="Tice H."/>
            <person name="Pitluck S."/>
            <person name="Chertkov O."/>
            <person name="Brettin T."/>
            <person name="Bruce D."/>
            <person name="Han C."/>
            <person name="Tapia R."/>
            <person name="Gilna P."/>
            <person name="Schmutz J."/>
            <person name="Larimer F."/>
            <person name="Land M."/>
            <person name="Hauser L."/>
            <person name="Kyrpides N."/>
            <person name="Kim E."/>
            <person name="Stahl D."/>
            <person name="Richardson P."/>
        </authorList>
    </citation>
    <scope>NUCLEOTIDE SEQUENCE [LARGE SCALE GENOMIC DNA]</scope>
    <source>
        <strain evidence="9">EF01-2</strain>
    </source>
</reference>
<accession>A1WL52</accession>
<dbReference type="KEGG" id="vei:Veis_2615"/>
<evidence type="ECO:0000256" key="6">
    <source>
        <dbReference type="SAM" id="MobiDB-lite"/>
    </source>
</evidence>
<keyword evidence="3 5" id="KW-0347">Helicase</keyword>